<evidence type="ECO:0000256" key="2">
    <source>
        <dbReference type="ARBA" id="ARBA00022475"/>
    </source>
</evidence>
<feature type="transmembrane region" description="Helical" evidence="6">
    <location>
        <begin position="91"/>
        <end position="111"/>
    </location>
</feature>
<feature type="transmembrane region" description="Helical" evidence="6">
    <location>
        <begin position="123"/>
        <end position="143"/>
    </location>
</feature>
<dbReference type="InterPro" id="IPR050833">
    <property type="entry name" value="Poly_Biosynth_Transport"/>
</dbReference>
<keyword evidence="8" id="KW-1185">Reference proteome</keyword>
<dbReference type="InterPro" id="IPR002797">
    <property type="entry name" value="Polysacc_synth"/>
</dbReference>
<feature type="transmembrane region" description="Helical" evidence="6">
    <location>
        <begin position="292"/>
        <end position="312"/>
    </location>
</feature>
<accession>A0ABS4GQQ3</accession>
<evidence type="ECO:0000313" key="8">
    <source>
        <dbReference type="Proteomes" id="UP001519343"/>
    </source>
</evidence>
<dbReference type="CDD" id="cd13124">
    <property type="entry name" value="MATE_SpoVB_like"/>
    <property type="match status" value="1"/>
</dbReference>
<dbReference type="InterPro" id="IPR024923">
    <property type="entry name" value="PG_synth_SpoVB"/>
</dbReference>
<feature type="transmembrane region" description="Helical" evidence="6">
    <location>
        <begin position="489"/>
        <end position="512"/>
    </location>
</feature>
<dbReference type="RefSeq" id="WP_209810509.1">
    <property type="nucleotide sequence ID" value="NZ_JAGGKT010000006.1"/>
</dbReference>
<keyword evidence="2" id="KW-1003">Cell membrane</keyword>
<evidence type="ECO:0000256" key="3">
    <source>
        <dbReference type="ARBA" id="ARBA00022692"/>
    </source>
</evidence>
<feature type="transmembrane region" description="Helical" evidence="6">
    <location>
        <begin position="12"/>
        <end position="31"/>
    </location>
</feature>
<comment type="caution">
    <text evidence="7">The sequence shown here is derived from an EMBL/GenBank/DDBJ whole genome shotgun (WGS) entry which is preliminary data.</text>
</comment>
<evidence type="ECO:0000256" key="5">
    <source>
        <dbReference type="ARBA" id="ARBA00023136"/>
    </source>
</evidence>
<gene>
    <name evidence="7" type="ORF">J2Z37_002473</name>
</gene>
<feature type="transmembrane region" description="Helical" evidence="6">
    <location>
        <begin position="363"/>
        <end position="386"/>
    </location>
</feature>
<evidence type="ECO:0000256" key="4">
    <source>
        <dbReference type="ARBA" id="ARBA00022989"/>
    </source>
</evidence>
<organism evidence="7 8">
    <name type="scientific">Ammoniphilus resinae</name>
    <dbReference type="NCBI Taxonomy" id="861532"/>
    <lineage>
        <taxon>Bacteria</taxon>
        <taxon>Bacillati</taxon>
        <taxon>Bacillota</taxon>
        <taxon>Bacilli</taxon>
        <taxon>Bacillales</taxon>
        <taxon>Paenibacillaceae</taxon>
        <taxon>Aneurinibacillus group</taxon>
        <taxon>Ammoniphilus</taxon>
    </lineage>
</organism>
<dbReference type="PANTHER" id="PTHR30250">
    <property type="entry name" value="PST FAMILY PREDICTED COLANIC ACID TRANSPORTER"/>
    <property type="match status" value="1"/>
</dbReference>
<feature type="transmembrane region" description="Helical" evidence="6">
    <location>
        <begin position="232"/>
        <end position="254"/>
    </location>
</feature>
<feature type="transmembrane region" description="Helical" evidence="6">
    <location>
        <begin position="186"/>
        <end position="211"/>
    </location>
</feature>
<feature type="transmembrane region" description="Helical" evidence="6">
    <location>
        <begin position="422"/>
        <end position="442"/>
    </location>
</feature>
<keyword evidence="3 6" id="KW-0812">Transmembrane</keyword>
<dbReference type="PANTHER" id="PTHR30250:SF29">
    <property type="entry name" value="POLYSACCHARIDE BIOSYNTHESIS PROTEIN C-TERMINAL DOMAIN-CONTAINING PROTEIN"/>
    <property type="match status" value="1"/>
</dbReference>
<feature type="transmembrane region" description="Helical" evidence="6">
    <location>
        <begin position="51"/>
        <end position="70"/>
    </location>
</feature>
<reference evidence="7 8" key="1">
    <citation type="submission" date="2021-03" db="EMBL/GenBank/DDBJ databases">
        <title>Genomic Encyclopedia of Type Strains, Phase IV (KMG-IV): sequencing the most valuable type-strain genomes for metagenomic binning, comparative biology and taxonomic classification.</title>
        <authorList>
            <person name="Goeker M."/>
        </authorList>
    </citation>
    <scope>NUCLEOTIDE SEQUENCE [LARGE SCALE GENOMIC DNA]</scope>
    <source>
        <strain evidence="7 8">DSM 24738</strain>
    </source>
</reference>
<comment type="subcellular location">
    <subcellularLocation>
        <location evidence="1">Cell membrane</location>
        <topology evidence="1">Multi-pass membrane protein</topology>
    </subcellularLocation>
</comment>
<dbReference type="PIRSF" id="PIRSF038958">
    <property type="entry name" value="PG_synth_SpoVB"/>
    <property type="match status" value="1"/>
</dbReference>
<evidence type="ECO:0000256" key="1">
    <source>
        <dbReference type="ARBA" id="ARBA00004651"/>
    </source>
</evidence>
<feature type="transmembrane region" description="Helical" evidence="6">
    <location>
        <begin position="454"/>
        <end position="473"/>
    </location>
</feature>
<dbReference type="EMBL" id="JAGGKT010000006">
    <property type="protein sequence ID" value="MBP1932472.1"/>
    <property type="molecule type" value="Genomic_DNA"/>
</dbReference>
<name>A0ABS4GQQ3_9BACL</name>
<feature type="transmembrane region" description="Helical" evidence="6">
    <location>
        <begin position="398"/>
        <end position="416"/>
    </location>
</feature>
<feature type="transmembrane region" description="Helical" evidence="6">
    <location>
        <begin position="164"/>
        <end position="180"/>
    </location>
</feature>
<keyword evidence="5 6" id="KW-0472">Membrane</keyword>
<evidence type="ECO:0000313" key="7">
    <source>
        <dbReference type="EMBL" id="MBP1932472.1"/>
    </source>
</evidence>
<evidence type="ECO:0000256" key="6">
    <source>
        <dbReference type="SAM" id="Phobius"/>
    </source>
</evidence>
<dbReference type="Pfam" id="PF01943">
    <property type="entry name" value="Polysacc_synt"/>
    <property type="match status" value="1"/>
</dbReference>
<keyword evidence="4 6" id="KW-1133">Transmembrane helix</keyword>
<protein>
    <submittedName>
        <fullName evidence="7">PST family polysaccharide transporter</fullName>
    </submittedName>
</protein>
<dbReference type="Proteomes" id="UP001519343">
    <property type="component" value="Unassembled WGS sequence"/>
</dbReference>
<sequence length="543" mass="59278">MSNEVNSSTFIKGAAILGLATLLSKMLGLIYRIPYQNITGDLGYYVYMQVYPLYGTLLTFATAGFPIAISKIVSEKLVLGDGQGVQKVFRVSLITLAITGCVSFALLYGGAEWIARAMGNDKLILPIRSVSFALLIVPPMAAMRGYFQGHQNMMPTAVSQVIEQTIRVTTIIFLAYWFMRTTGNEYLAGAGAVFGAFTGACASFLVLLFFWRKNRVNKKSEVKSPNKTKEDTVWQLIKTIVYYSLPICFGALALPLLQLSDSFTVANLLIRGGIPAEEANILKGVFDRGQPLVAFGAFFATALSLSLVPAIAEARVRRDDAAIKNRTELALRLTLLIGLPTSIGLAVVAEPVNIMLYQNDKGTVTLIVLAFTTIFSTLGIASAGILQGLGQVMLPAKYLFVAVFIKVILNIILIPLMGITGAALATVLAYSVSAILNIQAVCHYTGVRLRFKAFFIKPMLSVFIMGILVWLIQPMTMKMLVGIVTTYRLYFSIVALIAVLFGVIIYGMSLLLTGSITKKDMQSIPKLNKWIPFLDRFGLLRDS</sequence>
<feature type="transmembrane region" description="Helical" evidence="6">
    <location>
        <begin position="333"/>
        <end position="357"/>
    </location>
</feature>
<proteinExistence type="predicted"/>